<gene>
    <name evidence="3" type="ORF">PAPOLLO_LOCUS6992</name>
</gene>
<evidence type="ECO:0000256" key="1">
    <source>
        <dbReference type="SAM" id="MobiDB-lite"/>
    </source>
</evidence>
<evidence type="ECO:0000259" key="2">
    <source>
        <dbReference type="Pfam" id="PF13843"/>
    </source>
</evidence>
<accession>A0A8S3WKU3</accession>
<sequence>MLRTVILKMSSLEMMVVMMSTILRAWMSHQMTKKRLLIGGILPLSQSHSPSEESQPSESTATSTVGWTTTWSQDIEVAGKGHAEKVVMQLMEKHLQNGHSLYMDNYYNSFHLAKRLLENRTYCTGTLR</sequence>
<keyword evidence="4" id="KW-1185">Reference proteome</keyword>
<dbReference type="InterPro" id="IPR029526">
    <property type="entry name" value="PGBD"/>
</dbReference>
<reference evidence="3" key="1">
    <citation type="submission" date="2021-04" db="EMBL/GenBank/DDBJ databases">
        <authorList>
            <person name="Tunstrom K."/>
        </authorList>
    </citation>
    <scope>NUCLEOTIDE SEQUENCE</scope>
</reference>
<proteinExistence type="predicted"/>
<feature type="domain" description="PiggyBac transposable element-derived protein" evidence="2">
    <location>
        <begin position="80"/>
        <end position="128"/>
    </location>
</feature>
<dbReference type="Pfam" id="PF13843">
    <property type="entry name" value="DDE_Tnp_1_7"/>
    <property type="match status" value="1"/>
</dbReference>
<comment type="caution">
    <text evidence="3">The sequence shown here is derived from an EMBL/GenBank/DDBJ whole genome shotgun (WGS) entry which is preliminary data.</text>
</comment>
<dbReference type="EMBL" id="CAJQZP010000478">
    <property type="protein sequence ID" value="CAG4963476.1"/>
    <property type="molecule type" value="Genomic_DNA"/>
</dbReference>
<dbReference type="AlphaFoldDB" id="A0A8S3WKU3"/>
<protein>
    <submittedName>
        <fullName evidence="3">(apollo) hypothetical protein</fullName>
    </submittedName>
</protein>
<evidence type="ECO:0000313" key="3">
    <source>
        <dbReference type="EMBL" id="CAG4963476.1"/>
    </source>
</evidence>
<dbReference type="Proteomes" id="UP000691718">
    <property type="component" value="Unassembled WGS sequence"/>
</dbReference>
<evidence type="ECO:0000313" key="4">
    <source>
        <dbReference type="Proteomes" id="UP000691718"/>
    </source>
</evidence>
<name>A0A8S3WKU3_PARAO</name>
<dbReference type="OrthoDB" id="118105at2759"/>
<feature type="region of interest" description="Disordered" evidence="1">
    <location>
        <begin position="46"/>
        <end position="67"/>
    </location>
</feature>
<organism evidence="3 4">
    <name type="scientific">Parnassius apollo</name>
    <name type="common">Apollo butterfly</name>
    <name type="synonym">Papilio apollo</name>
    <dbReference type="NCBI Taxonomy" id="110799"/>
    <lineage>
        <taxon>Eukaryota</taxon>
        <taxon>Metazoa</taxon>
        <taxon>Ecdysozoa</taxon>
        <taxon>Arthropoda</taxon>
        <taxon>Hexapoda</taxon>
        <taxon>Insecta</taxon>
        <taxon>Pterygota</taxon>
        <taxon>Neoptera</taxon>
        <taxon>Endopterygota</taxon>
        <taxon>Lepidoptera</taxon>
        <taxon>Glossata</taxon>
        <taxon>Ditrysia</taxon>
        <taxon>Papilionoidea</taxon>
        <taxon>Papilionidae</taxon>
        <taxon>Parnassiinae</taxon>
        <taxon>Parnassini</taxon>
        <taxon>Parnassius</taxon>
        <taxon>Parnassius</taxon>
    </lineage>
</organism>